<feature type="region of interest" description="Disordered" evidence="2">
    <location>
        <begin position="1"/>
        <end position="87"/>
    </location>
</feature>
<dbReference type="Proteomes" id="UP001158576">
    <property type="component" value="Chromosome 1"/>
</dbReference>
<organism evidence="3 4">
    <name type="scientific">Oikopleura dioica</name>
    <name type="common">Tunicate</name>
    <dbReference type="NCBI Taxonomy" id="34765"/>
    <lineage>
        <taxon>Eukaryota</taxon>
        <taxon>Metazoa</taxon>
        <taxon>Chordata</taxon>
        <taxon>Tunicata</taxon>
        <taxon>Appendicularia</taxon>
        <taxon>Copelata</taxon>
        <taxon>Oikopleuridae</taxon>
        <taxon>Oikopleura</taxon>
    </lineage>
</organism>
<evidence type="ECO:0000256" key="1">
    <source>
        <dbReference type="SAM" id="Coils"/>
    </source>
</evidence>
<gene>
    <name evidence="3" type="ORF">OKIOD_LOCUS9724</name>
</gene>
<sequence>MKILAALGVGVLSQKNDGTTTTSAMPSTKTTTRRPTKPPMTTTPFDMEPSGEYEEDMGDFNYTDKPDYEDDDHHDDHHDDFEKPAEGECSREAMKDWRHAMEKWQKSYKDWEEMMEHHKHDMGGSYKPDGEGSGWFDWMGDWGIGSGSNDNYDHDDNYYGSGDDYYGGSGDMGMDYGDDSGFWSQMGEFLEFLGTEEFCHLLPLAVPDYLEPEMWRDQCLYQQKTQMAYNNLINELMAGMISPSEASSGICGLIAGEVEYMHKNEPDFMMYASPILKHFEGSCKCAVKNIINLFSDDLSPMSALTCIAEIAQAVNEFDMYSMEYPDISGGYVNSTVPEWMYNTTIDQFPNATYFLSWWFEEEQQMQEFAAGFPWSIEYLSKAGNTNATEIANAFIYSDDLSQLYKYKIKALGHDDPEEFRGVFAKELYMKLGEDKAKYLLNSNYSFDYADFINMSGSEAFAGAFGFDLQGVLSLLSMPYESFDMMKWNIITYYETYVNTMNSKFGYVAIPINHFEEWTSQKWIYYHSVEEINQPGFADAFIDMHKDEFHQDHETGEEYDSYNSV</sequence>
<evidence type="ECO:0000313" key="3">
    <source>
        <dbReference type="EMBL" id="CAG5103834.1"/>
    </source>
</evidence>
<name>A0ABN7SLH1_OIKDI</name>
<protein>
    <submittedName>
        <fullName evidence="3">Oidioi.mRNA.OKI2018_I69.chr1.g959.t1.cds</fullName>
    </submittedName>
</protein>
<feature type="compositionally biased region" description="Low complexity" evidence="2">
    <location>
        <begin position="19"/>
        <end position="30"/>
    </location>
</feature>
<evidence type="ECO:0000256" key="2">
    <source>
        <dbReference type="SAM" id="MobiDB-lite"/>
    </source>
</evidence>
<keyword evidence="4" id="KW-1185">Reference proteome</keyword>
<proteinExistence type="predicted"/>
<dbReference type="EMBL" id="OU015566">
    <property type="protein sequence ID" value="CAG5103834.1"/>
    <property type="molecule type" value="Genomic_DNA"/>
</dbReference>
<feature type="coiled-coil region" evidence="1">
    <location>
        <begin position="94"/>
        <end position="121"/>
    </location>
</feature>
<accession>A0ABN7SLH1</accession>
<keyword evidence="1" id="KW-0175">Coiled coil</keyword>
<feature type="compositionally biased region" description="Basic and acidic residues" evidence="2">
    <location>
        <begin position="74"/>
        <end position="87"/>
    </location>
</feature>
<evidence type="ECO:0000313" key="4">
    <source>
        <dbReference type="Proteomes" id="UP001158576"/>
    </source>
</evidence>
<reference evidence="3 4" key="1">
    <citation type="submission" date="2021-04" db="EMBL/GenBank/DDBJ databases">
        <authorList>
            <person name="Bliznina A."/>
        </authorList>
    </citation>
    <scope>NUCLEOTIDE SEQUENCE [LARGE SCALE GENOMIC DNA]</scope>
</reference>
<feature type="compositionally biased region" description="Acidic residues" evidence="2">
    <location>
        <begin position="49"/>
        <end position="58"/>
    </location>
</feature>